<reference evidence="1 2" key="1">
    <citation type="submission" date="2024-07" db="EMBL/GenBank/DDBJ databases">
        <authorList>
            <person name="Akdeniz Z."/>
        </authorList>
    </citation>
    <scope>NUCLEOTIDE SEQUENCE [LARGE SCALE GENOMIC DNA]</scope>
</reference>
<sequence>MTIRGIRNTLIYQVNNVRQVASKICDLIFLRCEVVLNVQLIIVYQTGLNVQFILQSCVQTNMVSRVAALNASNMRIYEIKGRGNIGSQIGDLVFLSSKVVFDTQLVIIYQNSLCIKLILESSINISQINCITVLIVGDVCINNIEGRYNISSQICNLIFLRREVVFDIQLVVVYQNSLCVKFALQSCVHISQISFVIV</sequence>
<comment type="caution">
    <text evidence="1">The sequence shown here is derived from an EMBL/GenBank/DDBJ whole genome shotgun (WGS) entry which is preliminary data.</text>
</comment>
<protein>
    <submittedName>
        <fullName evidence="1">Hypothetical_protein</fullName>
    </submittedName>
</protein>
<dbReference type="Proteomes" id="UP001642409">
    <property type="component" value="Unassembled WGS sequence"/>
</dbReference>
<evidence type="ECO:0000313" key="2">
    <source>
        <dbReference type="Proteomes" id="UP001642409"/>
    </source>
</evidence>
<evidence type="ECO:0000313" key="1">
    <source>
        <dbReference type="EMBL" id="CAL5985836.1"/>
    </source>
</evidence>
<keyword evidence="2" id="KW-1185">Reference proteome</keyword>
<accession>A0ABP1H6M6</accession>
<name>A0ABP1H6M6_9EUKA</name>
<dbReference type="EMBL" id="CAXDID020000019">
    <property type="protein sequence ID" value="CAL5985836.1"/>
    <property type="molecule type" value="Genomic_DNA"/>
</dbReference>
<proteinExistence type="predicted"/>
<organism evidence="1 2">
    <name type="scientific">Hexamita inflata</name>
    <dbReference type="NCBI Taxonomy" id="28002"/>
    <lineage>
        <taxon>Eukaryota</taxon>
        <taxon>Metamonada</taxon>
        <taxon>Diplomonadida</taxon>
        <taxon>Hexamitidae</taxon>
        <taxon>Hexamitinae</taxon>
        <taxon>Hexamita</taxon>
    </lineage>
</organism>
<gene>
    <name evidence="1" type="ORF">HINF_LOCUS9123</name>
</gene>